<dbReference type="RefSeq" id="WP_208649452.1">
    <property type="nucleotide sequence ID" value="NZ_CP036528.1"/>
</dbReference>
<dbReference type="InterPro" id="IPR011283">
    <property type="entry name" value="Acetoacetyl-CoA_reductase"/>
</dbReference>
<reference evidence="13 14" key="1">
    <citation type="submission" date="2019-02" db="EMBL/GenBank/DDBJ databases">
        <title>Ureibacillus thermophilus.</title>
        <authorList>
            <person name="Sunny J.S."/>
            <person name="Natarajan A."/>
            <person name="Saleena L.M."/>
        </authorList>
    </citation>
    <scope>NUCLEOTIDE SEQUENCE [LARGE SCALE GENOMIC DNA]</scope>
    <source>
        <strain evidence="13 14">LM102</strain>
    </source>
</reference>
<evidence type="ECO:0000256" key="5">
    <source>
        <dbReference type="ARBA" id="ARBA00023002"/>
    </source>
</evidence>
<evidence type="ECO:0000256" key="7">
    <source>
        <dbReference type="ARBA" id="ARBA00048508"/>
    </source>
</evidence>
<keyword evidence="6 11" id="KW-0275">Fatty acid biosynthesis</keyword>
<dbReference type="KEGG" id="uth:DKZ56_07690"/>
<dbReference type="GO" id="GO:0006633">
    <property type="term" value="P:fatty acid biosynthetic process"/>
    <property type="evidence" value="ECO:0007669"/>
    <property type="project" value="UniProtKB-UniPathway"/>
</dbReference>
<dbReference type="NCBIfam" id="NF009464">
    <property type="entry name" value="PRK12824.1"/>
    <property type="match status" value="1"/>
</dbReference>
<dbReference type="UniPathway" id="UPA00094"/>
<name>A0A4P6UUI4_9BACL</name>
<dbReference type="NCBIfam" id="NF009466">
    <property type="entry name" value="PRK12826.1-2"/>
    <property type="match status" value="1"/>
</dbReference>
<evidence type="ECO:0000256" key="3">
    <source>
        <dbReference type="ARBA" id="ARBA00012948"/>
    </source>
</evidence>
<dbReference type="InterPro" id="IPR050259">
    <property type="entry name" value="SDR"/>
</dbReference>
<dbReference type="PROSITE" id="PS00061">
    <property type="entry name" value="ADH_SHORT"/>
    <property type="match status" value="1"/>
</dbReference>
<gene>
    <name evidence="13" type="primary">fabG</name>
    <name evidence="13" type="ORF">DKZ56_07690</name>
</gene>
<dbReference type="InterPro" id="IPR057326">
    <property type="entry name" value="KR_dom"/>
</dbReference>
<keyword evidence="4 11" id="KW-0276">Fatty acid metabolism</keyword>
<evidence type="ECO:0000313" key="14">
    <source>
        <dbReference type="Proteomes" id="UP000291151"/>
    </source>
</evidence>
<keyword evidence="9 11" id="KW-0521">NADP</keyword>
<dbReference type="SMART" id="SM00822">
    <property type="entry name" value="PKS_KR"/>
    <property type="match status" value="1"/>
</dbReference>
<dbReference type="NCBIfam" id="TIGR01829">
    <property type="entry name" value="AcAcCoA_reduct"/>
    <property type="match status" value="1"/>
</dbReference>
<dbReference type="AlphaFoldDB" id="A0A4P6UUI4"/>
<dbReference type="GO" id="GO:0004316">
    <property type="term" value="F:3-oxoacyl-[acyl-carrier-protein] reductase (NADPH) activity"/>
    <property type="evidence" value="ECO:0007669"/>
    <property type="project" value="UniProtKB-UniRule"/>
</dbReference>
<keyword evidence="14" id="KW-1185">Reference proteome</keyword>
<evidence type="ECO:0000256" key="4">
    <source>
        <dbReference type="ARBA" id="ARBA00022832"/>
    </source>
</evidence>
<feature type="binding site" evidence="9">
    <location>
        <position position="104"/>
    </location>
    <ligand>
        <name>NADP(+)</name>
        <dbReference type="ChEBI" id="CHEBI:58349"/>
    </ligand>
</feature>
<dbReference type="PRINTS" id="PR00081">
    <property type="entry name" value="GDHRDH"/>
</dbReference>
<evidence type="ECO:0000256" key="2">
    <source>
        <dbReference type="ARBA" id="ARBA00006484"/>
    </source>
</evidence>
<dbReference type="NCBIfam" id="TIGR01830">
    <property type="entry name" value="3oxo_ACP_reduc"/>
    <property type="match status" value="1"/>
</dbReference>
<comment type="similarity">
    <text evidence="2 10">Belongs to the short-chain dehydrogenases/reductases (SDR) family.</text>
</comment>
<comment type="subunit">
    <text evidence="11">Homotetramer.</text>
</comment>
<dbReference type="PRINTS" id="PR00080">
    <property type="entry name" value="SDRFAMILY"/>
</dbReference>
<organism evidence="13 14">
    <name type="scientific">Ureibacillus thermophilus</name>
    <dbReference type="NCBI Taxonomy" id="367743"/>
    <lineage>
        <taxon>Bacteria</taxon>
        <taxon>Bacillati</taxon>
        <taxon>Bacillota</taxon>
        <taxon>Bacilli</taxon>
        <taxon>Bacillales</taxon>
        <taxon>Caryophanaceae</taxon>
        <taxon>Ureibacillus</taxon>
    </lineage>
</organism>
<comment type="catalytic activity">
    <reaction evidence="7 11">
        <text>a (3R)-hydroxyacyl-[ACP] + NADP(+) = a 3-oxoacyl-[ACP] + NADPH + H(+)</text>
        <dbReference type="Rhea" id="RHEA:17397"/>
        <dbReference type="Rhea" id="RHEA-COMP:9916"/>
        <dbReference type="Rhea" id="RHEA-COMP:9945"/>
        <dbReference type="ChEBI" id="CHEBI:15378"/>
        <dbReference type="ChEBI" id="CHEBI:57783"/>
        <dbReference type="ChEBI" id="CHEBI:58349"/>
        <dbReference type="ChEBI" id="CHEBI:78776"/>
        <dbReference type="ChEBI" id="CHEBI:78827"/>
        <dbReference type="EC" id="1.1.1.100"/>
    </reaction>
</comment>
<dbReference type="CDD" id="cd05333">
    <property type="entry name" value="BKR_SDR_c"/>
    <property type="match status" value="1"/>
</dbReference>
<proteinExistence type="inferred from homology"/>
<comment type="function">
    <text evidence="11">Catalyzes the NADPH-dependent reduction of beta-ketoacyl-ACP substrates to beta-hydroxyacyl-ACP products, the first reductive step in the elongation cycle of fatty acid biosynthesis.</text>
</comment>
<dbReference type="Proteomes" id="UP000291151">
    <property type="component" value="Chromosome"/>
</dbReference>
<evidence type="ECO:0000256" key="9">
    <source>
        <dbReference type="PIRSR" id="PIRSR611284-2"/>
    </source>
</evidence>
<feature type="binding site" evidence="9">
    <location>
        <position position="202"/>
    </location>
    <ligand>
        <name>NADP(+)</name>
        <dbReference type="ChEBI" id="CHEBI:58349"/>
    </ligand>
</feature>
<dbReference type="InterPro" id="IPR011284">
    <property type="entry name" value="3oxo_ACP_reduc"/>
</dbReference>
<dbReference type="SUPFAM" id="SSF51735">
    <property type="entry name" value="NAD(P)-binding Rossmann-fold domains"/>
    <property type="match status" value="1"/>
</dbReference>
<evidence type="ECO:0000256" key="10">
    <source>
        <dbReference type="RuleBase" id="RU000363"/>
    </source>
</evidence>
<feature type="binding site" evidence="9">
    <location>
        <begin position="169"/>
        <end position="173"/>
    </location>
    <ligand>
        <name>NADP(+)</name>
        <dbReference type="ChEBI" id="CHEBI:58349"/>
    </ligand>
</feature>
<evidence type="ECO:0000256" key="11">
    <source>
        <dbReference type="RuleBase" id="RU366074"/>
    </source>
</evidence>
<dbReference type="GO" id="GO:0051287">
    <property type="term" value="F:NAD binding"/>
    <property type="evidence" value="ECO:0007669"/>
    <property type="project" value="UniProtKB-UniRule"/>
</dbReference>
<dbReference type="Pfam" id="PF00106">
    <property type="entry name" value="adh_short"/>
    <property type="match status" value="1"/>
</dbReference>
<evidence type="ECO:0000313" key="13">
    <source>
        <dbReference type="EMBL" id="QBK25756.1"/>
    </source>
</evidence>
<dbReference type="InterPro" id="IPR020904">
    <property type="entry name" value="Sc_DH/Rdtase_CS"/>
</dbReference>
<evidence type="ECO:0000256" key="1">
    <source>
        <dbReference type="ARBA" id="ARBA00005194"/>
    </source>
</evidence>
<dbReference type="Gene3D" id="3.40.50.720">
    <property type="entry name" value="NAD(P)-binding Rossmann-like Domain"/>
    <property type="match status" value="1"/>
</dbReference>
<dbReference type="GO" id="GO:0018454">
    <property type="term" value="F:acetoacetyl-CoA reductase activity"/>
    <property type="evidence" value="ECO:0007669"/>
    <property type="project" value="InterPro"/>
</dbReference>
<dbReference type="GO" id="GO:0042619">
    <property type="term" value="P:poly-hydroxybutyrate biosynthetic process"/>
    <property type="evidence" value="ECO:0007669"/>
    <property type="project" value="InterPro"/>
</dbReference>
<dbReference type="GO" id="GO:0005737">
    <property type="term" value="C:cytoplasm"/>
    <property type="evidence" value="ECO:0007669"/>
    <property type="project" value="InterPro"/>
</dbReference>
<protein>
    <recommendedName>
        <fullName evidence="3 11">3-oxoacyl-[acyl-carrier-protein] reductase</fullName>
        <ecNumber evidence="3 11">1.1.1.100</ecNumber>
    </recommendedName>
</protein>
<evidence type="ECO:0000256" key="6">
    <source>
        <dbReference type="ARBA" id="ARBA00023160"/>
    </source>
</evidence>
<evidence type="ECO:0000256" key="8">
    <source>
        <dbReference type="PIRSR" id="PIRSR611284-1"/>
    </source>
</evidence>
<dbReference type="InterPro" id="IPR036291">
    <property type="entry name" value="NAD(P)-bd_dom_sf"/>
</dbReference>
<feature type="binding site" evidence="9">
    <location>
        <begin position="26"/>
        <end position="29"/>
    </location>
    <ligand>
        <name>NADP(+)</name>
        <dbReference type="ChEBI" id="CHEBI:58349"/>
    </ligand>
</feature>
<dbReference type="EC" id="1.1.1.100" evidence="3 11"/>
<dbReference type="FunFam" id="3.40.50.720:FF:000173">
    <property type="entry name" value="3-oxoacyl-[acyl-carrier protein] reductase"/>
    <property type="match status" value="1"/>
</dbReference>
<dbReference type="PANTHER" id="PTHR42879">
    <property type="entry name" value="3-OXOACYL-(ACYL-CARRIER-PROTEIN) REDUCTASE"/>
    <property type="match status" value="1"/>
</dbReference>
<accession>A0A4P6UUI4</accession>
<feature type="domain" description="Ketoreductase" evidence="12">
    <location>
        <begin position="20"/>
        <end position="200"/>
    </location>
</feature>
<keyword evidence="5 11" id="KW-0560">Oxidoreductase</keyword>
<keyword evidence="11" id="KW-0443">Lipid metabolism</keyword>
<evidence type="ECO:0000259" key="12">
    <source>
        <dbReference type="SMART" id="SM00822"/>
    </source>
</evidence>
<sequence>MTTTVFEVGKVNALKPLEGKVAIVTGASRGIGAEIAKVLARNGATVVGTYHNSPKHIQDVAKTIEEEGGKFHALHVDVSVYEDAERLALEVIENFGKIDILINNAGITKDRTFRKMTKEEWDTVINVNLNGVFNTTKAVIEHMLAQNYGRIVSISSIVGQAGAFGQTNYAATKAGILGFTKSLALETASKGITVNAVCPGYIGTEMVAAMPEEVLNNIVSKVPMKRLGEPGEVAQAVLYLIQADYVTGQVIAVNGGLYM</sequence>
<dbReference type="EMBL" id="CP036528">
    <property type="protein sequence ID" value="QBK25756.1"/>
    <property type="molecule type" value="Genomic_DNA"/>
</dbReference>
<comment type="pathway">
    <text evidence="1 11">Lipid metabolism; fatty acid biosynthesis.</text>
</comment>
<feature type="active site" description="Proton acceptor" evidence="8">
    <location>
        <position position="169"/>
    </location>
</feature>
<dbReference type="InterPro" id="IPR002347">
    <property type="entry name" value="SDR_fam"/>
</dbReference>
<dbReference type="PANTHER" id="PTHR42879:SF2">
    <property type="entry name" value="3-OXOACYL-[ACYL-CARRIER-PROTEIN] REDUCTASE FABG"/>
    <property type="match status" value="1"/>
</dbReference>
<keyword evidence="11" id="KW-0444">Lipid biosynthesis</keyword>